<dbReference type="Pfam" id="PF13440">
    <property type="entry name" value="Polysacc_synt_3"/>
    <property type="match status" value="1"/>
</dbReference>
<organism evidence="8 9">
    <name type="scientific">Nitrosospira multiformis</name>
    <dbReference type="NCBI Taxonomy" id="1231"/>
    <lineage>
        <taxon>Bacteria</taxon>
        <taxon>Pseudomonadati</taxon>
        <taxon>Pseudomonadota</taxon>
        <taxon>Betaproteobacteria</taxon>
        <taxon>Nitrosomonadales</taxon>
        <taxon>Nitrosomonadaceae</taxon>
        <taxon>Nitrosospira</taxon>
    </lineage>
</organism>
<feature type="transmembrane region" description="Helical" evidence="7">
    <location>
        <begin position="168"/>
        <end position="187"/>
    </location>
</feature>
<evidence type="ECO:0000313" key="9">
    <source>
        <dbReference type="Proteomes" id="UP000183898"/>
    </source>
</evidence>
<dbReference type="Proteomes" id="UP000183898">
    <property type="component" value="Unassembled WGS sequence"/>
</dbReference>
<dbReference type="GO" id="GO:0005886">
    <property type="term" value="C:plasma membrane"/>
    <property type="evidence" value="ECO:0007669"/>
    <property type="project" value="UniProtKB-SubCell"/>
</dbReference>
<evidence type="ECO:0000256" key="2">
    <source>
        <dbReference type="ARBA" id="ARBA00007430"/>
    </source>
</evidence>
<feature type="transmembrane region" description="Helical" evidence="7">
    <location>
        <begin position="12"/>
        <end position="32"/>
    </location>
</feature>
<comment type="similarity">
    <text evidence="2">Belongs to the polysaccharide synthase family.</text>
</comment>
<dbReference type="InterPro" id="IPR050833">
    <property type="entry name" value="Poly_Biosynth_Transport"/>
</dbReference>
<keyword evidence="4 7" id="KW-0812">Transmembrane</keyword>
<dbReference type="PANTHER" id="PTHR30250">
    <property type="entry name" value="PST FAMILY PREDICTED COLANIC ACID TRANSPORTER"/>
    <property type="match status" value="1"/>
</dbReference>
<dbReference type="EMBL" id="FOCT01000002">
    <property type="protein sequence ID" value="SEN10357.1"/>
    <property type="molecule type" value="Genomic_DNA"/>
</dbReference>
<feature type="transmembrane region" description="Helical" evidence="7">
    <location>
        <begin position="38"/>
        <end position="55"/>
    </location>
</feature>
<reference evidence="8 9" key="1">
    <citation type="submission" date="2016-10" db="EMBL/GenBank/DDBJ databases">
        <authorList>
            <person name="de Groot N.N."/>
        </authorList>
    </citation>
    <scope>NUCLEOTIDE SEQUENCE [LARGE SCALE GENOMIC DNA]</scope>
    <source>
        <strain evidence="8 9">Nl18</strain>
    </source>
</reference>
<sequence length="490" mass="54092">MTSFRVALAYSYLNKYLTVIIYFITTVTLARLLTPADIGVYTVAAVFVGLGHLLREFGINEYIVQEKELTPDRIRAAFTLNMLFGWSIALILFFARTPIGNFYNSEGVREVIGLLCINFLLVPIGAITFAHIRREMRFQHLMVIQVASAITSSLVGILSALAGEAYRSLVWSAIAGTATSVLLTFVFRSKEMLLLPGIREIPHVFAFCRYAGSRQLITHAGQTSPDWILGKLLDMSAVGLYSRGLGTISIFNKAFLEALWGVILPHFSRQLRDGALDKDQYLFLVECVTAVAWPFFATLAVLSEPVIRLLFGDQWLESAPVLRVLCLGAVLVYTNVLMDQMLISAGHIRLSFRIIVILQVLTVAAVFLSAPNGLIWVAGAIMAVNFIQLCTYQLVGQRIFEISFQAFARIYIRNALLTCVSVISPLVAALTLDDVQLVFLPYLSAVIAATVLAWTAGIWLLKSSLFAEMIKALTYVKALRRPRASSGSSG</sequence>
<feature type="transmembrane region" description="Helical" evidence="7">
    <location>
        <begin position="111"/>
        <end position="130"/>
    </location>
</feature>
<keyword evidence="3" id="KW-1003">Cell membrane</keyword>
<proteinExistence type="inferred from homology"/>
<name>A0A1H8DUW1_9PROT</name>
<evidence type="ECO:0000256" key="1">
    <source>
        <dbReference type="ARBA" id="ARBA00004651"/>
    </source>
</evidence>
<keyword evidence="5 7" id="KW-1133">Transmembrane helix</keyword>
<feature type="transmembrane region" description="Helical" evidence="7">
    <location>
        <begin position="415"/>
        <end position="432"/>
    </location>
</feature>
<feature type="transmembrane region" description="Helical" evidence="7">
    <location>
        <begin position="76"/>
        <end position="99"/>
    </location>
</feature>
<gene>
    <name evidence="8" type="ORF">SAMN05216404_102358</name>
</gene>
<feature type="transmembrane region" description="Helical" evidence="7">
    <location>
        <begin position="281"/>
        <end position="301"/>
    </location>
</feature>
<dbReference type="AlphaFoldDB" id="A0A1H8DUW1"/>
<evidence type="ECO:0000313" key="8">
    <source>
        <dbReference type="EMBL" id="SEN10357.1"/>
    </source>
</evidence>
<dbReference type="RefSeq" id="WP_074744478.1">
    <property type="nucleotide sequence ID" value="NZ_FOCT01000002.1"/>
</dbReference>
<evidence type="ECO:0000256" key="4">
    <source>
        <dbReference type="ARBA" id="ARBA00022692"/>
    </source>
</evidence>
<keyword evidence="6 7" id="KW-0472">Membrane</keyword>
<dbReference type="PANTHER" id="PTHR30250:SF10">
    <property type="entry name" value="LIPOPOLYSACCHARIDE BIOSYNTHESIS PROTEIN WZXC"/>
    <property type="match status" value="1"/>
</dbReference>
<feature type="transmembrane region" description="Helical" evidence="7">
    <location>
        <begin position="142"/>
        <end position="162"/>
    </location>
</feature>
<comment type="subcellular location">
    <subcellularLocation>
        <location evidence="1">Cell membrane</location>
        <topology evidence="1">Multi-pass membrane protein</topology>
    </subcellularLocation>
</comment>
<protein>
    <submittedName>
        <fullName evidence="8">Membrane protein involved in the export of O-antigen and teichoic acid</fullName>
    </submittedName>
</protein>
<feature type="transmembrane region" description="Helical" evidence="7">
    <location>
        <begin position="321"/>
        <end position="338"/>
    </location>
</feature>
<feature type="transmembrane region" description="Helical" evidence="7">
    <location>
        <begin position="350"/>
        <end position="368"/>
    </location>
</feature>
<feature type="transmembrane region" description="Helical" evidence="7">
    <location>
        <begin position="438"/>
        <end position="461"/>
    </location>
</feature>
<evidence type="ECO:0000256" key="3">
    <source>
        <dbReference type="ARBA" id="ARBA00022475"/>
    </source>
</evidence>
<feature type="transmembrane region" description="Helical" evidence="7">
    <location>
        <begin position="374"/>
        <end position="395"/>
    </location>
</feature>
<evidence type="ECO:0000256" key="7">
    <source>
        <dbReference type="SAM" id="Phobius"/>
    </source>
</evidence>
<accession>A0A1H8DUW1</accession>
<evidence type="ECO:0000256" key="5">
    <source>
        <dbReference type="ARBA" id="ARBA00022989"/>
    </source>
</evidence>
<evidence type="ECO:0000256" key="6">
    <source>
        <dbReference type="ARBA" id="ARBA00023136"/>
    </source>
</evidence>